<dbReference type="STRING" id="1202450.B586_11065"/>
<reference evidence="1 2" key="1">
    <citation type="submission" date="2015-05" db="EMBL/GenBank/DDBJ databases">
        <title>Genome sequence of Mycobacterium haemophilum.</title>
        <authorList>
            <person name="Greninger A.L."/>
            <person name="Cunningham G."/>
            <person name="Miller S."/>
        </authorList>
    </citation>
    <scope>NUCLEOTIDE SEQUENCE [LARGE SCALE GENOMIC DNA]</scope>
    <source>
        <strain evidence="2">UC1</strain>
    </source>
</reference>
<gene>
    <name evidence="1" type="ORF">ABH38_10200</name>
</gene>
<comment type="caution">
    <text evidence="1">The sequence shown here is derived from an EMBL/GenBank/DDBJ whole genome shotgun (WGS) entry which is preliminary data.</text>
</comment>
<name>A0A0I9TVC9_9MYCO</name>
<proteinExistence type="predicted"/>
<sequence>MAILKASAGVAPSLVVFDLDARHKPLGSRQFGQIDPLLRARVTRNASDSSDEHDDPLFDIMSLIGK</sequence>
<accession>A0A0I9TVC9</accession>
<keyword evidence="2" id="KW-1185">Reference proteome</keyword>
<evidence type="ECO:0000313" key="2">
    <source>
        <dbReference type="Proteomes" id="UP000036334"/>
    </source>
</evidence>
<dbReference type="PATRIC" id="fig|29311.18.peg.3210"/>
<evidence type="ECO:0000313" key="1">
    <source>
        <dbReference type="EMBL" id="KLO36786.1"/>
    </source>
</evidence>
<protein>
    <submittedName>
        <fullName evidence="1">Uncharacterized protein</fullName>
    </submittedName>
</protein>
<dbReference type="EMBL" id="LDPR01000007">
    <property type="protein sequence ID" value="KLO36786.1"/>
    <property type="molecule type" value="Genomic_DNA"/>
</dbReference>
<dbReference type="Proteomes" id="UP000036334">
    <property type="component" value="Unassembled WGS sequence"/>
</dbReference>
<dbReference type="AlphaFoldDB" id="A0A0I9TVC9"/>
<organism evidence="1 2">
    <name type="scientific">Mycobacterium haemophilum</name>
    <dbReference type="NCBI Taxonomy" id="29311"/>
    <lineage>
        <taxon>Bacteria</taxon>
        <taxon>Bacillati</taxon>
        <taxon>Actinomycetota</taxon>
        <taxon>Actinomycetes</taxon>
        <taxon>Mycobacteriales</taxon>
        <taxon>Mycobacteriaceae</taxon>
        <taxon>Mycobacterium</taxon>
    </lineage>
</organism>